<dbReference type="EC" id="2.4.1.-" evidence="11"/>
<evidence type="ECO:0000313" key="13">
    <source>
        <dbReference type="Proteomes" id="UP000007264"/>
    </source>
</evidence>
<keyword evidence="13" id="KW-1185">Reference proteome</keyword>
<dbReference type="eggNOG" id="KOG2287">
    <property type="taxonomic scope" value="Eukaryota"/>
</dbReference>
<dbReference type="UniPathway" id="UPA00378"/>
<dbReference type="OrthoDB" id="2139606at2759"/>
<dbReference type="Pfam" id="PF01762">
    <property type="entry name" value="Galactosyl_T"/>
    <property type="match status" value="1"/>
</dbReference>
<evidence type="ECO:0000256" key="7">
    <source>
        <dbReference type="ARBA" id="ARBA00022968"/>
    </source>
</evidence>
<dbReference type="GO" id="GO:0006493">
    <property type="term" value="P:protein O-linked glycosylation"/>
    <property type="evidence" value="ECO:0007669"/>
    <property type="project" value="TreeGrafter"/>
</dbReference>
<evidence type="ECO:0000256" key="8">
    <source>
        <dbReference type="ARBA" id="ARBA00022989"/>
    </source>
</evidence>
<dbReference type="EMBL" id="AGSI01000013">
    <property type="protein sequence ID" value="EIE21069.1"/>
    <property type="molecule type" value="Genomic_DNA"/>
</dbReference>
<reference evidence="12 13" key="1">
    <citation type="journal article" date="2012" name="Genome Biol.">
        <title>The genome of the polar eukaryotic microalga coccomyxa subellipsoidea reveals traits of cold adaptation.</title>
        <authorList>
            <person name="Blanc G."/>
            <person name="Agarkova I."/>
            <person name="Grimwood J."/>
            <person name="Kuo A."/>
            <person name="Brueggeman A."/>
            <person name="Dunigan D."/>
            <person name="Gurnon J."/>
            <person name="Ladunga I."/>
            <person name="Lindquist E."/>
            <person name="Lucas S."/>
            <person name="Pangilinan J."/>
            <person name="Proschold T."/>
            <person name="Salamov A."/>
            <person name="Schmutz J."/>
            <person name="Weeks D."/>
            <person name="Yamada T."/>
            <person name="Claverie J.M."/>
            <person name="Grigoriev I."/>
            <person name="Van Etten J."/>
            <person name="Lomsadze A."/>
            <person name="Borodovsky M."/>
        </authorList>
    </citation>
    <scope>NUCLEOTIDE SEQUENCE [LARGE SCALE GENOMIC DNA]</scope>
    <source>
        <strain evidence="12 13">C-169</strain>
    </source>
</reference>
<evidence type="ECO:0000256" key="2">
    <source>
        <dbReference type="ARBA" id="ARBA00004922"/>
    </source>
</evidence>
<evidence type="ECO:0000256" key="6">
    <source>
        <dbReference type="ARBA" id="ARBA00022692"/>
    </source>
</evidence>
<dbReference type="Gene3D" id="3.90.550.50">
    <property type="match status" value="1"/>
</dbReference>
<evidence type="ECO:0000256" key="5">
    <source>
        <dbReference type="ARBA" id="ARBA00022679"/>
    </source>
</evidence>
<dbReference type="GO" id="GO:0016758">
    <property type="term" value="F:hexosyltransferase activity"/>
    <property type="evidence" value="ECO:0007669"/>
    <property type="project" value="InterPro"/>
</dbReference>
<dbReference type="KEGG" id="csl:COCSUDRAFT_48261"/>
<dbReference type="AlphaFoldDB" id="I0YRQ0"/>
<evidence type="ECO:0000256" key="10">
    <source>
        <dbReference type="ARBA" id="ARBA00023136"/>
    </source>
</evidence>
<dbReference type="RefSeq" id="XP_005645613.1">
    <property type="nucleotide sequence ID" value="XM_005645556.1"/>
</dbReference>
<evidence type="ECO:0000313" key="12">
    <source>
        <dbReference type="EMBL" id="EIE21069.1"/>
    </source>
</evidence>
<evidence type="ECO:0000256" key="9">
    <source>
        <dbReference type="ARBA" id="ARBA00023034"/>
    </source>
</evidence>
<dbReference type="Proteomes" id="UP000007264">
    <property type="component" value="Unassembled WGS sequence"/>
</dbReference>
<comment type="caution">
    <text evidence="12">The sequence shown here is derived from an EMBL/GenBank/DDBJ whole genome shotgun (WGS) entry which is preliminary data.</text>
</comment>
<evidence type="ECO:0000256" key="11">
    <source>
        <dbReference type="RuleBase" id="RU363063"/>
    </source>
</evidence>
<dbReference type="GO" id="GO:0000139">
    <property type="term" value="C:Golgi membrane"/>
    <property type="evidence" value="ECO:0007669"/>
    <property type="project" value="UniProtKB-SubCell"/>
</dbReference>
<dbReference type="InterPro" id="IPR002659">
    <property type="entry name" value="Glyco_trans_31"/>
</dbReference>
<comment type="subcellular location">
    <subcellularLocation>
        <location evidence="1 11">Golgi apparatus membrane</location>
        <topology evidence="1 11">Single-pass type II membrane protein</topology>
    </subcellularLocation>
</comment>
<comment type="similarity">
    <text evidence="3 11">Belongs to the glycosyltransferase 31 family.</text>
</comment>
<keyword evidence="11" id="KW-0464">Manganese</keyword>
<sequence>MRELLSCLPHFFRREDCVFLKVTFEEITYTEQMHHRLGALPAFKIYTTGRRYTLEGQQSFESLVAFISAKTMLLVTAAHFGQAGRNWWLVLSATVVYNDLINNHKKEIFSESKVSQSSITEGKESQLDDTLLFVGIISGRGYRHRRLAVRDAWATACQVPGVSVCRFILSDDEVTELVQEEMQEHQDIVLVHGETTYKSILLKTLFVYEYAVRHYDARFILKTDDDAFVHTRAMVQQLRLLCESPDCRRERLYMGKQCRRGKVIVTPGHRWNNEEYYNHTGLETYANYMFGGGYILSSDVAQALVHMQSKVSLKFTPIEDATIGFWVMAMDLRQIDHPKMNSNFWPCCFKALERRPGHKQASAPSFSFIQEVSGFQLDEETEAGICSDDPWIILHKLDSPSKMRYVGARVAACPQNASAAHMIPASIAPWVAKIGNPGASSVDAT</sequence>
<comment type="cofactor">
    <cofactor evidence="11">
        <name>Mn(2+)</name>
        <dbReference type="ChEBI" id="CHEBI:29035"/>
    </cofactor>
</comment>
<evidence type="ECO:0000256" key="3">
    <source>
        <dbReference type="ARBA" id="ARBA00008661"/>
    </source>
</evidence>
<accession>I0YRQ0</accession>
<keyword evidence="7" id="KW-0735">Signal-anchor</keyword>
<keyword evidence="8" id="KW-1133">Transmembrane helix</keyword>
<organism evidence="12 13">
    <name type="scientific">Coccomyxa subellipsoidea (strain C-169)</name>
    <name type="common">Green microalga</name>
    <dbReference type="NCBI Taxonomy" id="574566"/>
    <lineage>
        <taxon>Eukaryota</taxon>
        <taxon>Viridiplantae</taxon>
        <taxon>Chlorophyta</taxon>
        <taxon>core chlorophytes</taxon>
        <taxon>Trebouxiophyceae</taxon>
        <taxon>Trebouxiophyceae incertae sedis</taxon>
        <taxon>Coccomyxaceae</taxon>
        <taxon>Coccomyxa</taxon>
        <taxon>Coccomyxa subellipsoidea</taxon>
    </lineage>
</organism>
<keyword evidence="4 11" id="KW-0328">Glycosyltransferase</keyword>
<evidence type="ECO:0000256" key="4">
    <source>
        <dbReference type="ARBA" id="ARBA00022676"/>
    </source>
</evidence>
<name>I0YRQ0_COCSC</name>
<gene>
    <name evidence="12" type="ORF">COCSUDRAFT_48261</name>
</gene>
<dbReference type="PANTHER" id="PTHR11214:SF3">
    <property type="entry name" value="BETA-1,3-GALACTOSYLTRANSFERASE 6"/>
    <property type="match status" value="1"/>
</dbReference>
<keyword evidence="6" id="KW-0812">Transmembrane</keyword>
<proteinExistence type="inferred from homology"/>
<keyword evidence="10" id="KW-0472">Membrane</keyword>
<dbReference type="GeneID" id="17039051"/>
<dbReference type="PANTHER" id="PTHR11214">
    <property type="entry name" value="BETA-1,3-N-ACETYLGLUCOSAMINYLTRANSFERASE"/>
    <property type="match status" value="1"/>
</dbReference>
<protein>
    <recommendedName>
        <fullName evidence="11">Hexosyltransferase</fullName>
        <ecNumber evidence="11">2.4.1.-</ecNumber>
    </recommendedName>
</protein>
<keyword evidence="5" id="KW-0808">Transferase</keyword>
<keyword evidence="9 11" id="KW-0333">Golgi apparatus</keyword>
<comment type="pathway">
    <text evidence="2">Protein modification; protein glycosylation.</text>
</comment>
<evidence type="ECO:0000256" key="1">
    <source>
        <dbReference type="ARBA" id="ARBA00004323"/>
    </source>
</evidence>